<proteinExistence type="predicted"/>
<reference evidence="2" key="1">
    <citation type="submission" date="2021-05" db="EMBL/GenBank/DDBJ databases">
        <authorList>
            <person name="Alioto T."/>
            <person name="Alioto T."/>
            <person name="Gomez Garrido J."/>
        </authorList>
    </citation>
    <scope>NUCLEOTIDE SEQUENCE</scope>
</reference>
<feature type="region of interest" description="Disordered" evidence="1">
    <location>
        <begin position="1"/>
        <end position="20"/>
    </location>
</feature>
<dbReference type="EMBL" id="HBUE01293988">
    <property type="protein sequence ID" value="CAG6575380.1"/>
    <property type="molecule type" value="Transcribed_RNA"/>
</dbReference>
<dbReference type="EMBL" id="HBUE01188189">
    <property type="protein sequence ID" value="CAG6523705.1"/>
    <property type="molecule type" value="Transcribed_RNA"/>
</dbReference>
<dbReference type="AlphaFoldDB" id="A0A8D8EAN7"/>
<evidence type="ECO:0000256" key="1">
    <source>
        <dbReference type="SAM" id="MobiDB-lite"/>
    </source>
</evidence>
<evidence type="ECO:0000313" key="2">
    <source>
        <dbReference type="EMBL" id="CAG6523705.1"/>
    </source>
</evidence>
<protein>
    <submittedName>
        <fullName evidence="2">(northern house mosquito) hypothetical protein</fullName>
    </submittedName>
</protein>
<sequence>MLLAYQPATESSHRDQRASASTLALSESPLPFTQMELIVACCPEIPVRAQCHVEPVLLLLLLFRAVSTSIHQKPTIEPTTRIDLALRDHANQPIIHNCFCRVVFPRGVI</sequence>
<organism evidence="2">
    <name type="scientific">Culex pipiens</name>
    <name type="common">House mosquito</name>
    <dbReference type="NCBI Taxonomy" id="7175"/>
    <lineage>
        <taxon>Eukaryota</taxon>
        <taxon>Metazoa</taxon>
        <taxon>Ecdysozoa</taxon>
        <taxon>Arthropoda</taxon>
        <taxon>Hexapoda</taxon>
        <taxon>Insecta</taxon>
        <taxon>Pterygota</taxon>
        <taxon>Neoptera</taxon>
        <taxon>Endopterygota</taxon>
        <taxon>Diptera</taxon>
        <taxon>Nematocera</taxon>
        <taxon>Culicoidea</taxon>
        <taxon>Culicidae</taxon>
        <taxon>Culicinae</taxon>
        <taxon>Culicini</taxon>
        <taxon>Culex</taxon>
        <taxon>Culex</taxon>
    </lineage>
</organism>
<name>A0A8D8EAN7_CULPI</name>
<accession>A0A8D8EAN7</accession>